<evidence type="ECO:0000259" key="5">
    <source>
        <dbReference type="Pfam" id="PF00931"/>
    </source>
</evidence>
<dbReference type="PANTHER" id="PTHR11017:SF385">
    <property type="entry name" value="DISEASE RESISTANCE PROTEIN (TIR-NBS-LRR CLASS)-RELATED"/>
    <property type="match status" value="1"/>
</dbReference>
<protein>
    <submittedName>
        <fullName evidence="8">Uncharacterized protein</fullName>
    </submittedName>
</protein>
<evidence type="ECO:0000256" key="1">
    <source>
        <dbReference type="ARBA" id="ARBA00022614"/>
    </source>
</evidence>
<evidence type="ECO:0000259" key="6">
    <source>
        <dbReference type="Pfam" id="PF23282"/>
    </source>
</evidence>
<keyword evidence="1" id="KW-0433">Leucine-rich repeat</keyword>
<evidence type="ECO:0000313" key="9">
    <source>
        <dbReference type="Proteomes" id="UP000824469"/>
    </source>
</evidence>
<dbReference type="PRINTS" id="PR00364">
    <property type="entry name" value="DISEASERSIST"/>
</dbReference>
<dbReference type="Proteomes" id="UP000824469">
    <property type="component" value="Unassembled WGS sequence"/>
</dbReference>
<proteinExistence type="predicted"/>
<keyword evidence="2" id="KW-0677">Repeat</keyword>
<dbReference type="SUPFAM" id="SSF52540">
    <property type="entry name" value="P-loop containing nucleoside triphosphate hydrolases"/>
    <property type="match status" value="1"/>
</dbReference>
<dbReference type="GO" id="GO:0043531">
    <property type="term" value="F:ADP binding"/>
    <property type="evidence" value="ECO:0007669"/>
    <property type="project" value="InterPro"/>
</dbReference>
<evidence type="ECO:0000313" key="8">
    <source>
        <dbReference type="EMBL" id="KAH9319835.1"/>
    </source>
</evidence>
<evidence type="ECO:0000256" key="4">
    <source>
        <dbReference type="SAM" id="MobiDB-lite"/>
    </source>
</evidence>
<dbReference type="InterPro" id="IPR044974">
    <property type="entry name" value="Disease_R_plants"/>
</dbReference>
<feature type="domain" description="Disease resistance protein Roq1-like winged-helix" evidence="6">
    <location>
        <begin position="247"/>
        <end position="317"/>
    </location>
</feature>
<dbReference type="InterPro" id="IPR032675">
    <property type="entry name" value="LRR_dom_sf"/>
</dbReference>
<name>A0AA38LFA2_TAXCH</name>
<organism evidence="8 9">
    <name type="scientific">Taxus chinensis</name>
    <name type="common">Chinese yew</name>
    <name type="synonym">Taxus wallichiana var. chinensis</name>
    <dbReference type="NCBI Taxonomy" id="29808"/>
    <lineage>
        <taxon>Eukaryota</taxon>
        <taxon>Viridiplantae</taxon>
        <taxon>Streptophyta</taxon>
        <taxon>Embryophyta</taxon>
        <taxon>Tracheophyta</taxon>
        <taxon>Spermatophyta</taxon>
        <taxon>Pinopsida</taxon>
        <taxon>Pinidae</taxon>
        <taxon>Conifers II</taxon>
        <taxon>Cupressales</taxon>
        <taxon>Taxaceae</taxon>
        <taxon>Taxus</taxon>
    </lineage>
</organism>
<feature type="compositionally biased region" description="Basic and acidic residues" evidence="4">
    <location>
        <begin position="807"/>
        <end position="825"/>
    </location>
</feature>
<dbReference type="SUPFAM" id="SSF52058">
    <property type="entry name" value="L domain-like"/>
    <property type="match status" value="1"/>
</dbReference>
<dbReference type="Gene3D" id="3.40.50.300">
    <property type="entry name" value="P-loop containing nucleotide triphosphate hydrolases"/>
    <property type="match status" value="1"/>
</dbReference>
<dbReference type="Pfam" id="PF23598">
    <property type="entry name" value="LRR_14"/>
    <property type="match status" value="1"/>
</dbReference>
<dbReference type="AlphaFoldDB" id="A0AA38LFA2"/>
<dbReference type="InterPro" id="IPR002182">
    <property type="entry name" value="NB-ARC"/>
</dbReference>
<dbReference type="Pfam" id="PF00560">
    <property type="entry name" value="LRR_1"/>
    <property type="match status" value="2"/>
</dbReference>
<evidence type="ECO:0000259" key="7">
    <source>
        <dbReference type="Pfam" id="PF23598"/>
    </source>
</evidence>
<dbReference type="GO" id="GO:0006952">
    <property type="term" value="P:defense response"/>
    <property type="evidence" value="ECO:0007669"/>
    <property type="project" value="UniProtKB-KW"/>
</dbReference>
<dbReference type="OMA" id="HWDESIR"/>
<dbReference type="InterPro" id="IPR027417">
    <property type="entry name" value="P-loop_NTPase"/>
</dbReference>
<dbReference type="Gene3D" id="3.80.10.10">
    <property type="entry name" value="Ribonuclease Inhibitor"/>
    <property type="match status" value="3"/>
</dbReference>
<reference evidence="8 9" key="1">
    <citation type="journal article" date="2021" name="Nat. Plants">
        <title>The Taxus genome provides insights into paclitaxel biosynthesis.</title>
        <authorList>
            <person name="Xiong X."/>
            <person name="Gou J."/>
            <person name="Liao Q."/>
            <person name="Li Y."/>
            <person name="Zhou Q."/>
            <person name="Bi G."/>
            <person name="Li C."/>
            <person name="Du R."/>
            <person name="Wang X."/>
            <person name="Sun T."/>
            <person name="Guo L."/>
            <person name="Liang H."/>
            <person name="Lu P."/>
            <person name="Wu Y."/>
            <person name="Zhang Z."/>
            <person name="Ro D.K."/>
            <person name="Shang Y."/>
            <person name="Huang S."/>
            <person name="Yan J."/>
        </authorList>
    </citation>
    <scope>NUCLEOTIDE SEQUENCE [LARGE SCALE GENOMIC DNA]</scope>
    <source>
        <strain evidence="8">Ta-2019</strain>
    </source>
</reference>
<dbReference type="InterPro" id="IPR001611">
    <property type="entry name" value="Leu-rich_rpt"/>
</dbReference>
<dbReference type="InterPro" id="IPR058192">
    <property type="entry name" value="WHD_ROQ1-like"/>
</dbReference>
<feature type="domain" description="Disease resistance R13L4/SHOC-2-like LRR" evidence="7">
    <location>
        <begin position="356"/>
        <end position="490"/>
    </location>
</feature>
<keyword evidence="3" id="KW-0611">Plant defense</keyword>
<dbReference type="Gene3D" id="1.10.8.430">
    <property type="entry name" value="Helical domain of apoptotic protease-activating factors"/>
    <property type="match status" value="1"/>
</dbReference>
<dbReference type="InterPro" id="IPR042197">
    <property type="entry name" value="Apaf_helical"/>
</dbReference>
<feature type="region of interest" description="Disordered" evidence="4">
    <location>
        <begin position="806"/>
        <end position="850"/>
    </location>
</feature>
<dbReference type="GO" id="GO:0051707">
    <property type="term" value="P:response to other organism"/>
    <property type="evidence" value="ECO:0007669"/>
    <property type="project" value="UniProtKB-ARBA"/>
</dbReference>
<feature type="domain" description="NB-ARC" evidence="5">
    <location>
        <begin position="14"/>
        <end position="175"/>
    </location>
</feature>
<dbReference type="EMBL" id="JAHRHJ020000004">
    <property type="protein sequence ID" value="KAH9319835.1"/>
    <property type="molecule type" value="Genomic_DNA"/>
</dbReference>
<sequence length="850" mass="96210">MLNNLPLHAVGLDERMEVLMDELEMESESVIIVAICGMGGIGKTTLAKVIFNSISSRFQARSFVAADKAKEVCKLQQDILKDLIRQDILVKSVEHGKALMKAHLGSARALVIVDNIDNPRQLESLGADWLPPGSRLIITSQDSGLLAFPHIDKIYHMNLLDFEHSIELFSWHAFLRKHPSDLYEERSQKIVEACNGIPLLLEVAGASLYGREDIIHWDESIRHLESTVNQDIHRRLCVSLLFLSNHEIKIFLDIACFFVGKENLETTSRYWESIGFSPNTALENLILKLLISVDDTNQFIVHDHVQDMGRAMVSDESPDLGKRSRLWRLGDALQVISNGMEFKNLNVLRVSSAQYLESLPDFSYFPALTVLDLEDCPKLKRLPDSIGILEGLKCLNLSWCKNLIELPHGISKLSSLERLLLSHCSSLKELPCAAEELMTLKELDIGFLRHVEKLPSFVKLLKLEKLILAGCLSIRFLPNAIGELNNLKELDIQNLGLIQELPSLAKLSCLKKLILSGCGSLRNLPTSIRELRCLQYLEMNQCSSIDCLPDEFGDLFYLEELFMNHCPRLTQLPDSFGNLLNLRTLELRHNPNLMQLPSSFAKLASLVWFDARIDGLRSLETLYIGGSSVSILDLRQQIKDMPQLEEVCIYANRIPQCLELKSGNHCLNNDNFKGILHYSIENNIKCKGVFLCFVLNFMHEYHTFASLSQNFMELAITVDDEEAILVTIFSNRQNVEGDQLYICIYGETHSLVRRLETAVNISVKVKGRNIQIREGGMQLLYNGIGSVFFETLVNDLSLLEENYTSKASKDKVDAIEDDSPYKTKEEEEADDDLYDYGYATSEGEYQTDED</sequence>
<dbReference type="InterPro" id="IPR055414">
    <property type="entry name" value="LRR_R13L4/SHOC2-like"/>
</dbReference>
<evidence type="ECO:0000256" key="3">
    <source>
        <dbReference type="ARBA" id="ARBA00022821"/>
    </source>
</evidence>
<keyword evidence="9" id="KW-1185">Reference proteome</keyword>
<dbReference type="Pfam" id="PF23282">
    <property type="entry name" value="WHD_ROQ1"/>
    <property type="match status" value="1"/>
</dbReference>
<dbReference type="PANTHER" id="PTHR11017">
    <property type="entry name" value="LEUCINE-RICH REPEAT-CONTAINING PROTEIN"/>
    <property type="match status" value="1"/>
</dbReference>
<evidence type="ECO:0000256" key="2">
    <source>
        <dbReference type="ARBA" id="ARBA00022737"/>
    </source>
</evidence>
<comment type="caution">
    <text evidence="8">The sequence shown here is derived from an EMBL/GenBank/DDBJ whole genome shotgun (WGS) entry which is preliminary data.</text>
</comment>
<accession>A0AA38LFA2</accession>
<gene>
    <name evidence="8" type="ORF">KI387_021604</name>
</gene>
<dbReference type="Pfam" id="PF00931">
    <property type="entry name" value="NB-ARC"/>
    <property type="match status" value="1"/>
</dbReference>